<sequence>MWGLSLFLLGLSITTAVSDHILLFHHVASYSHRVQTFPLAEELVKRGHEVTFLSPYYPKEPNPNITEIVPQKLAEYIVKELDKDFEINLRVQHKMDQLKDKVYDLAYGACEALFKSPEFKKWLKKTNKVDLVIIDNCMPDCGIGVAYKLEAKYALFSTVTVIGHEYDTIGFLPETSVIPELEVYSQNTPLNFLERVSNEVNTLRWRWAHLQYSRKADLLIRKSLNVPKMPFIGDLFTNVSLVLYTGDTVTDYPRALPPLYVNIAGIHCKTPEKSSLPVNQFFNTFKAFPNLKFLWKWNGEFPKDIPENVFLSRWFPQLDLLAHPRIRGFVTQSGRPSAMEALWNGVPMIAFPILGDQDFNANRINQMGGNVKLEIGTVTSEQLIAAVNKLVYEPSMKLQIQKLQKIFRDRPMTPVDTAAWWTEYILRTEDTSHLRPTGNHQYWFQRRQVDVWLFLFAVILVSISPFVLLAFITARRVWKEMKGEMKLKAA</sequence>
<dbReference type="STRING" id="48709.A0A1D2MSA9"/>
<accession>A0A1D2MSA9</accession>
<evidence type="ECO:0000313" key="7">
    <source>
        <dbReference type="Proteomes" id="UP000094527"/>
    </source>
</evidence>
<protein>
    <recommendedName>
        <fullName evidence="5">UDP-glucuronosyltransferase</fullName>
        <ecNumber evidence="5">2.4.1.17</ecNumber>
    </recommendedName>
</protein>
<dbReference type="SUPFAM" id="SSF53756">
    <property type="entry name" value="UDP-Glycosyltransferase/glycogen phosphorylase"/>
    <property type="match status" value="1"/>
</dbReference>
<evidence type="ECO:0000256" key="5">
    <source>
        <dbReference type="RuleBase" id="RU362059"/>
    </source>
</evidence>
<dbReference type="PANTHER" id="PTHR48043:SF145">
    <property type="entry name" value="FI06409P-RELATED"/>
    <property type="match status" value="1"/>
</dbReference>
<dbReference type="GO" id="GO:0016020">
    <property type="term" value="C:membrane"/>
    <property type="evidence" value="ECO:0007669"/>
    <property type="project" value="UniProtKB-SubCell"/>
</dbReference>
<keyword evidence="2 4" id="KW-0328">Glycosyltransferase</keyword>
<feature type="signal peptide" evidence="5">
    <location>
        <begin position="1"/>
        <end position="18"/>
    </location>
</feature>
<reference evidence="6 7" key="1">
    <citation type="journal article" date="2016" name="Genome Biol. Evol.">
        <title>Gene Family Evolution Reflects Adaptation to Soil Environmental Stressors in the Genome of the Collembolan Orchesella cincta.</title>
        <authorList>
            <person name="Faddeeva-Vakhrusheva A."/>
            <person name="Derks M.F."/>
            <person name="Anvar S.Y."/>
            <person name="Agamennone V."/>
            <person name="Suring W."/>
            <person name="Smit S."/>
            <person name="van Straalen N.M."/>
            <person name="Roelofs D."/>
        </authorList>
    </citation>
    <scope>NUCLEOTIDE SEQUENCE [LARGE SCALE GENOMIC DNA]</scope>
    <source>
        <tissue evidence="6">Mixed pool</tissue>
    </source>
</reference>
<evidence type="ECO:0000256" key="4">
    <source>
        <dbReference type="RuleBase" id="RU003718"/>
    </source>
</evidence>
<dbReference type="OrthoDB" id="5835829at2759"/>
<keyword evidence="5" id="KW-0812">Transmembrane</keyword>
<comment type="subcellular location">
    <subcellularLocation>
        <location evidence="5">Membrane</location>
        <topology evidence="5">Single-pass membrane protein</topology>
    </subcellularLocation>
</comment>
<dbReference type="Proteomes" id="UP000094527">
    <property type="component" value="Unassembled WGS sequence"/>
</dbReference>
<comment type="catalytic activity">
    <reaction evidence="5">
        <text>glucuronate acceptor + UDP-alpha-D-glucuronate = acceptor beta-D-glucuronoside + UDP + H(+)</text>
        <dbReference type="Rhea" id="RHEA:21032"/>
        <dbReference type="ChEBI" id="CHEBI:15378"/>
        <dbReference type="ChEBI" id="CHEBI:58052"/>
        <dbReference type="ChEBI" id="CHEBI:58223"/>
        <dbReference type="ChEBI" id="CHEBI:132367"/>
        <dbReference type="ChEBI" id="CHEBI:132368"/>
        <dbReference type="EC" id="2.4.1.17"/>
    </reaction>
</comment>
<dbReference type="InterPro" id="IPR035595">
    <property type="entry name" value="UDP_glycos_trans_CS"/>
</dbReference>
<proteinExistence type="inferred from homology"/>
<keyword evidence="5" id="KW-0472">Membrane</keyword>
<dbReference type="Pfam" id="PF00201">
    <property type="entry name" value="UDPGT"/>
    <property type="match status" value="2"/>
</dbReference>
<dbReference type="EC" id="2.4.1.17" evidence="5"/>
<dbReference type="PANTHER" id="PTHR48043">
    <property type="entry name" value="EG:EG0003.4 PROTEIN-RELATED"/>
    <property type="match status" value="1"/>
</dbReference>
<keyword evidence="3 4" id="KW-0808">Transferase</keyword>
<evidence type="ECO:0000256" key="2">
    <source>
        <dbReference type="ARBA" id="ARBA00022676"/>
    </source>
</evidence>
<evidence type="ECO:0000256" key="3">
    <source>
        <dbReference type="ARBA" id="ARBA00022679"/>
    </source>
</evidence>
<dbReference type="InterPro" id="IPR002213">
    <property type="entry name" value="UDP_glucos_trans"/>
</dbReference>
<feature type="transmembrane region" description="Helical" evidence="5">
    <location>
        <begin position="451"/>
        <end position="472"/>
    </location>
</feature>
<evidence type="ECO:0000313" key="6">
    <source>
        <dbReference type="EMBL" id="ODM95812.1"/>
    </source>
</evidence>
<dbReference type="GO" id="GO:0015020">
    <property type="term" value="F:glucuronosyltransferase activity"/>
    <property type="evidence" value="ECO:0007669"/>
    <property type="project" value="UniProtKB-EC"/>
</dbReference>
<dbReference type="CDD" id="cd03784">
    <property type="entry name" value="GT1_Gtf-like"/>
    <property type="match status" value="1"/>
</dbReference>
<comment type="similarity">
    <text evidence="1 4">Belongs to the UDP-glycosyltransferase family.</text>
</comment>
<dbReference type="PROSITE" id="PS00375">
    <property type="entry name" value="UDPGT"/>
    <property type="match status" value="1"/>
</dbReference>
<dbReference type="InterPro" id="IPR050271">
    <property type="entry name" value="UDP-glycosyltransferase"/>
</dbReference>
<comment type="caution">
    <text evidence="6">The sequence shown here is derived from an EMBL/GenBank/DDBJ whole genome shotgun (WGS) entry which is preliminary data.</text>
</comment>
<keyword evidence="5" id="KW-1133">Transmembrane helix</keyword>
<dbReference type="OMA" id="YSHRISM"/>
<keyword evidence="7" id="KW-1185">Reference proteome</keyword>
<dbReference type="Gene3D" id="3.40.50.2000">
    <property type="entry name" value="Glycogen Phosphorylase B"/>
    <property type="match status" value="2"/>
</dbReference>
<dbReference type="AlphaFoldDB" id="A0A1D2MSA9"/>
<name>A0A1D2MSA9_ORCCI</name>
<dbReference type="EMBL" id="LJIJ01000617">
    <property type="protein sequence ID" value="ODM95812.1"/>
    <property type="molecule type" value="Genomic_DNA"/>
</dbReference>
<evidence type="ECO:0000256" key="1">
    <source>
        <dbReference type="ARBA" id="ARBA00009995"/>
    </source>
</evidence>
<feature type="chain" id="PRO_5008811345" description="UDP-glucuronosyltransferase" evidence="5">
    <location>
        <begin position="19"/>
        <end position="490"/>
    </location>
</feature>
<keyword evidence="5" id="KW-0732">Signal</keyword>
<organism evidence="6 7">
    <name type="scientific">Orchesella cincta</name>
    <name type="common">Springtail</name>
    <name type="synonym">Podura cincta</name>
    <dbReference type="NCBI Taxonomy" id="48709"/>
    <lineage>
        <taxon>Eukaryota</taxon>
        <taxon>Metazoa</taxon>
        <taxon>Ecdysozoa</taxon>
        <taxon>Arthropoda</taxon>
        <taxon>Hexapoda</taxon>
        <taxon>Collembola</taxon>
        <taxon>Entomobryomorpha</taxon>
        <taxon>Entomobryoidea</taxon>
        <taxon>Orchesellidae</taxon>
        <taxon>Orchesellinae</taxon>
        <taxon>Orchesella</taxon>
    </lineage>
</organism>
<gene>
    <name evidence="6" type="ORF">Ocin01_10868</name>
</gene>